<reference evidence="2 3" key="1">
    <citation type="submission" date="2017-04" db="EMBL/GenBank/DDBJ databases">
        <authorList>
            <person name="Afonso C.L."/>
            <person name="Miller P.J."/>
            <person name="Scott M.A."/>
            <person name="Spackman E."/>
            <person name="Goraichik I."/>
            <person name="Dimitrov K.M."/>
            <person name="Suarez D.L."/>
            <person name="Swayne D.E."/>
        </authorList>
    </citation>
    <scope>NUCLEOTIDE SEQUENCE [LARGE SCALE GENOMIC DNA]</scope>
    <source>
        <strain evidence="2 3">CGMCC 1.12644</strain>
    </source>
</reference>
<dbReference type="STRING" id="1387277.SAMN06295998_101353"/>
<proteinExistence type="predicted"/>
<evidence type="ECO:0000313" key="3">
    <source>
        <dbReference type="Proteomes" id="UP000192330"/>
    </source>
</evidence>
<feature type="transmembrane region" description="Helical" evidence="1">
    <location>
        <begin position="133"/>
        <end position="153"/>
    </location>
</feature>
<keyword evidence="1" id="KW-0472">Membrane</keyword>
<dbReference type="Proteomes" id="UP000192330">
    <property type="component" value="Unassembled WGS sequence"/>
</dbReference>
<keyword evidence="1" id="KW-0812">Transmembrane</keyword>
<name>A0A1W1Z9B8_9RHOB</name>
<sequence>MRSFSSIWFWIMLATVWSMVSHHVLGVPYHMIAAARRQGGQAEQDLEDMVRINVLRRLRMVDQAGIWLLGLGCFMLTGLLILGWVYWIELAQALFLLGLPLGFVALLSLLTAKRIRAEGPQGEALFRHLHRHRVWVQSVAMAAIFVTTLWGMYRTLSVGVLGS</sequence>
<feature type="transmembrane region" description="Helical" evidence="1">
    <location>
        <begin position="93"/>
        <end position="112"/>
    </location>
</feature>
<keyword evidence="3" id="KW-1185">Reference proteome</keyword>
<dbReference type="EMBL" id="FWYD01000001">
    <property type="protein sequence ID" value="SMC44912.1"/>
    <property type="molecule type" value="Genomic_DNA"/>
</dbReference>
<protein>
    <recommendedName>
        <fullName evidence="4">Component of SufBCD complex</fullName>
    </recommendedName>
</protein>
<evidence type="ECO:0008006" key="4">
    <source>
        <dbReference type="Google" id="ProtNLM"/>
    </source>
</evidence>
<gene>
    <name evidence="2" type="ORF">SAMN06295998_101353</name>
</gene>
<dbReference type="AlphaFoldDB" id="A0A1W1Z9B8"/>
<keyword evidence="1" id="KW-1133">Transmembrane helix</keyword>
<evidence type="ECO:0000313" key="2">
    <source>
        <dbReference type="EMBL" id="SMC44912.1"/>
    </source>
</evidence>
<feature type="transmembrane region" description="Helical" evidence="1">
    <location>
        <begin position="66"/>
        <end position="87"/>
    </location>
</feature>
<feature type="transmembrane region" description="Helical" evidence="1">
    <location>
        <begin position="6"/>
        <end position="27"/>
    </location>
</feature>
<dbReference type="OrthoDB" id="7847071at2"/>
<organism evidence="2 3">
    <name type="scientific">Primorskyibacter flagellatus</name>
    <dbReference type="NCBI Taxonomy" id="1387277"/>
    <lineage>
        <taxon>Bacteria</taxon>
        <taxon>Pseudomonadati</taxon>
        <taxon>Pseudomonadota</taxon>
        <taxon>Alphaproteobacteria</taxon>
        <taxon>Rhodobacterales</taxon>
        <taxon>Roseobacteraceae</taxon>
        <taxon>Primorskyibacter</taxon>
    </lineage>
</organism>
<accession>A0A1W1Z9B8</accession>
<evidence type="ECO:0000256" key="1">
    <source>
        <dbReference type="SAM" id="Phobius"/>
    </source>
</evidence>